<dbReference type="AlphaFoldDB" id="A0A453JS40"/>
<evidence type="ECO:0000313" key="3">
    <source>
        <dbReference type="Proteomes" id="UP000015105"/>
    </source>
</evidence>
<organism evidence="2 3">
    <name type="scientific">Aegilops tauschii subsp. strangulata</name>
    <name type="common">Goatgrass</name>
    <dbReference type="NCBI Taxonomy" id="200361"/>
    <lineage>
        <taxon>Eukaryota</taxon>
        <taxon>Viridiplantae</taxon>
        <taxon>Streptophyta</taxon>
        <taxon>Embryophyta</taxon>
        <taxon>Tracheophyta</taxon>
        <taxon>Spermatophyta</taxon>
        <taxon>Magnoliopsida</taxon>
        <taxon>Liliopsida</taxon>
        <taxon>Poales</taxon>
        <taxon>Poaceae</taxon>
        <taxon>BOP clade</taxon>
        <taxon>Pooideae</taxon>
        <taxon>Triticodae</taxon>
        <taxon>Triticeae</taxon>
        <taxon>Triticinae</taxon>
        <taxon>Aegilops</taxon>
    </lineage>
</organism>
<accession>A0A453JS40</accession>
<reference evidence="2" key="5">
    <citation type="journal article" date="2021" name="G3 (Bethesda)">
        <title>Aegilops tauschii genome assembly Aet v5.0 features greater sequence contiguity and improved annotation.</title>
        <authorList>
            <person name="Wang L."/>
            <person name="Zhu T."/>
            <person name="Rodriguez J.C."/>
            <person name="Deal K.R."/>
            <person name="Dubcovsky J."/>
            <person name="McGuire P.E."/>
            <person name="Lux T."/>
            <person name="Spannagl M."/>
            <person name="Mayer K.F.X."/>
            <person name="Baldrich P."/>
            <person name="Meyers B.C."/>
            <person name="Huo N."/>
            <person name="Gu Y.Q."/>
            <person name="Zhou H."/>
            <person name="Devos K.M."/>
            <person name="Bennetzen J.L."/>
            <person name="Unver T."/>
            <person name="Budak H."/>
            <person name="Gulick P.J."/>
            <person name="Galiba G."/>
            <person name="Kalapos B."/>
            <person name="Nelson D.R."/>
            <person name="Li P."/>
            <person name="You F.M."/>
            <person name="Luo M.C."/>
            <person name="Dvorak J."/>
        </authorList>
    </citation>
    <scope>NUCLEOTIDE SEQUENCE [LARGE SCALE GENOMIC DNA]</scope>
    <source>
        <strain evidence="2">cv. AL8/78</strain>
    </source>
</reference>
<evidence type="ECO:0000256" key="1">
    <source>
        <dbReference type="SAM" id="MobiDB-lite"/>
    </source>
</evidence>
<feature type="region of interest" description="Disordered" evidence="1">
    <location>
        <begin position="30"/>
        <end position="70"/>
    </location>
</feature>
<reference evidence="3" key="1">
    <citation type="journal article" date="2014" name="Science">
        <title>Ancient hybridizations among the ancestral genomes of bread wheat.</title>
        <authorList>
            <consortium name="International Wheat Genome Sequencing Consortium,"/>
            <person name="Marcussen T."/>
            <person name="Sandve S.R."/>
            <person name="Heier L."/>
            <person name="Spannagl M."/>
            <person name="Pfeifer M."/>
            <person name="Jakobsen K.S."/>
            <person name="Wulff B.B."/>
            <person name="Steuernagel B."/>
            <person name="Mayer K.F."/>
            <person name="Olsen O.A."/>
        </authorList>
    </citation>
    <scope>NUCLEOTIDE SEQUENCE [LARGE SCALE GENOMIC DNA]</scope>
    <source>
        <strain evidence="3">cv. AL8/78</strain>
    </source>
</reference>
<sequence length="70" mass="8140">RCRISWPKLLPKFLHQVPLLPLNQLTRATTHTRRMEDRRMQPLQGAQVLPLTMEEAMGPTTLRTMGTSWT</sequence>
<name>A0A453JS40_AEGTS</name>
<evidence type="ECO:0000313" key="2">
    <source>
        <dbReference type="EnsemblPlants" id="AET5Gv20174700.1"/>
    </source>
</evidence>
<reference evidence="2" key="3">
    <citation type="journal article" date="2017" name="Nature">
        <title>Genome sequence of the progenitor of the wheat D genome Aegilops tauschii.</title>
        <authorList>
            <person name="Luo M.C."/>
            <person name="Gu Y.Q."/>
            <person name="Puiu D."/>
            <person name="Wang H."/>
            <person name="Twardziok S.O."/>
            <person name="Deal K.R."/>
            <person name="Huo N."/>
            <person name="Zhu T."/>
            <person name="Wang L."/>
            <person name="Wang Y."/>
            <person name="McGuire P.E."/>
            <person name="Liu S."/>
            <person name="Long H."/>
            <person name="Ramasamy R.K."/>
            <person name="Rodriguez J.C."/>
            <person name="Van S.L."/>
            <person name="Yuan L."/>
            <person name="Wang Z."/>
            <person name="Xia Z."/>
            <person name="Xiao L."/>
            <person name="Anderson O.D."/>
            <person name="Ouyang S."/>
            <person name="Liang Y."/>
            <person name="Zimin A.V."/>
            <person name="Pertea G."/>
            <person name="Qi P."/>
            <person name="Bennetzen J.L."/>
            <person name="Dai X."/>
            <person name="Dawson M.W."/>
            <person name="Muller H.G."/>
            <person name="Kugler K."/>
            <person name="Rivarola-Duarte L."/>
            <person name="Spannagl M."/>
            <person name="Mayer K.F.X."/>
            <person name="Lu F.H."/>
            <person name="Bevan M.W."/>
            <person name="Leroy P."/>
            <person name="Li P."/>
            <person name="You F.M."/>
            <person name="Sun Q."/>
            <person name="Liu Z."/>
            <person name="Lyons E."/>
            <person name="Wicker T."/>
            <person name="Salzberg S.L."/>
            <person name="Devos K.M."/>
            <person name="Dvorak J."/>
        </authorList>
    </citation>
    <scope>NUCLEOTIDE SEQUENCE [LARGE SCALE GENOMIC DNA]</scope>
    <source>
        <strain evidence="2">cv. AL8/78</strain>
    </source>
</reference>
<dbReference type="Gramene" id="AET5Gv20174700.1">
    <property type="protein sequence ID" value="AET5Gv20174700.1"/>
    <property type="gene ID" value="AET5Gv20174700"/>
</dbReference>
<protein>
    <submittedName>
        <fullName evidence="2">Uncharacterized protein</fullName>
    </submittedName>
</protein>
<proteinExistence type="predicted"/>
<keyword evidence="3" id="KW-1185">Reference proteome</keyword>
<reference evidence="3" key="2">
    <citation type="journal article" date="2017" name="Nat. Plants">
        <title>The Aegilops tauschii genome reveals multiple impacts of transposons.</title>
        <authorList>
            <person name="Zhao G."/>
            <person name="Zou C."/>
            <person name="Li K."/>
            <person name="Wang K."/>
            <person name="Li T."/>
            <person name="Gao L."/>
            <person name="Zhang X."/>
            <person name="Wang H."/>
            <person name="Yang Z."/>
            <person name="Liu X."/>
            <person name="Jiang W."/>
            <person name="Mao L."/>
            <person name="Kong X."/>
            <person name="Jiao Y."/>
            <person name="Jia J."/>
        </authorList>
    </citation>
    <scope>NUCLEOTIDE SEQUENCE [LARGE SCALE GENOMIC DNA]</scope>
    <source>
        <strain evidence="3">cv. AL8/78</strain>
    </source>
</reference>
<feature type="compositionally biased region" description="Polar residues" evidence="1">
    <location>
        <begin position="61"/>
        <end position="70"/>
    </location>
</feature>
<dbReference type="EnsemblPlants" id="AET5Gv20174700.1">
    <property type="protein sequence ID" value="AET5Gv20174700.1"/>
    <property type="gene ID" value="AET5Gv20174700"/>
</dbReference>
<dbReference type="Proteomes" id="UP000015105">
    <property type="component" value="Chromosome 5D"/>
</dbReference>
<reference evidence="2" key="4">
    <citation type="submission" date="2019-03" db="UniProtKB">
        <authorList>
            <consortium name="EnsemblPlants"/>
        </authorList>
    </citation>
    <scope>IDENTIFICATION</scope>
</reference>